<accession>A0A0R2SAC3</accession>
<dbReference type="AlphaFoldDB" id="A0A0R2SAC3"/>
<comment type="caution">
    <text evidence="1">The sequence shown here is derived from an EMBL/GenBank/DDBJ whole genome shotgun (WGS) entry which is preliminary data.</text>
</comment>
<proteinExistence type="predicted"/>
<dbReference type="EMBL" id="LIBB01000129">
    <property type="protein sequence ID" value="KRO71836.1"/>
    <property type="molecule type" value="Genomic_DNA"/>
</dbReference>
<organism evidence="1 2">
    <name type="scientific">OM182 bacterium BACL3 MAG-120507-bin80</name>
    <dbReference type="NCBI Taxonomy" id="1655577"/>
    <lineage>
        <taxon>Bacteria</taxon>
        <taxon>Pseudomonadati</taxon>
        <taxon>Pseudomonadota</taxon>
        <taxon>Gammaproteobacteria</taxon>
        <taxon>OMG group</taxon>
        <taxon>OM182 clade</taxon>
    </lineage>
</organism>
<reference evidence="1 2" key="1">
    <citation type="submission" date="2015-10" db="EMBL/GenBank/DDBJ databases">
        <title>Metagenome-Assembled Genomes uncover a global brackish microbiome.</title>
        <authorList>
            <person name="Hugerth L.W."/>
            <person name="Larsson J."/>
            <person name="Alneberg J."/>
            <person name="Lindh M.V."/>
            <person name="Legrand C."/>
            <person name="Pinhassi J."/>
            <person name="Andersson A.F."/>
        </authorList>
    </citation>
    <scope>NUCLEOTIDE SEQUENCE [LARGE SCALE GENOMIC DNA]</scope>
    <source>
        <strain evidence="1">BACL4 MAG-120507-bin80</strain>
    </source>
</reference>
<protein>
    <submittedName>
        <fullName evidence="1">Uncharacterized protein</fullName>
    </submittedName>
</protein>
<evidence type="ECO:0000313" key="2">
    <source>
        <dbReference type="Proteomes" id="UP000051934"/>
    </source>
</evidence>
<gene>
    <name evidence="1" type="ORF">ABR69_10800</name>
</gene>
<name>A0A0R2SAC3_9GAMM</name>
<sequence>MMQSALTSPKKALTNPNHASPQWQIAAYSSAAPDFIGDFATVIGSDGSVLREGSNGWICQSANPRPVPKSGWGSPHEAMAACHDGEGMKWMMGYMSGKAPVMERDTFMWMLHGDMGEDNTKAGVFNKADAAPGHWIESGPHLMLMPKNPSSLVNYPTEFTTGAPYVMFANTPYAHLMIPVTDYYKYQPESAPK</sequence>
<evidence type="ECO:0000313" key="1">
    <source>
        <dbReference type="EMBL" id="KRO71836.1"/>
    </source>
</evidence>
<dbReference type="Proteomes" id="UP000051934">
    <property type="component" value="Unassembled WGS sequence"/>
</dbReference>